<dbReference type="Proteomes" id="UP001501009">
    <property type="component" value="Unassembled WGS sequence"/>
</dbReference>
<feature type="region of interest" description="Disordered" evidence="1">
    <location>
        <begin position="1"/>
        <end position="31"/>
    </location>
</feature>
<evidence type="ECO:0008006" key="4">
    <source>
        <dbReference type="Google" id="ProtNLM"/>
    </source>
</evidence>
<evidence type="ECO:0000313" key="2">
    <source>
        <dbReference type="EMBL" id="GAA3832156.1"/>
    </source>
</evidence>
<keyword evidence="3" id="KW-1185">Reference proteome</keyword>
<proteinExistence type="predicted"/>
<name>A0ABP7J108_9ACTN</name>
<accession>A0ABP7J108</accession>
<sequence>MIEALEGAQSGVSEWARPKVTPFPPSQSRVRGSAQSVSFGWSSVRTKRMLGRWSELARRLGVGVGDGVGAGFAPPAARATRGTAAPAATTAAPAILNELEVCGPFL</sequence>
<gene>
    <name evidence="2" type="ORF">GCM10022403_076640</name>
</gene>
<evidence type="ECO:0000313" key="3">
    <source>
        <dbReference type="Proteomes" id="UP001501009"/>
    </source>
</evidence>
<organism evidence="2 3">
    <name type="scientific">Streptomyces coacervatus</name>
    <dbReference type="NCBI Taxonomy" id="647381"/>
    <lineage>
        <taxon>Bacteria</taxon>
        <taxon>Bacillati</taxon>
        <taxon>Actinomycetota</taxon>
        <taxon>Actinomycetes</taxon>
        <taxon>Kitasatosporales</taxon>
        <taxon>Streptomycetaceae</taxon>
        <taxon>Streptomyces</taxon>
    </lineage>
</organism>
<reference evidence="3" key="1">
    <citation type="journal article" date="2019" name="Int. J. Syst. Evol. Microbiol.">
        <title>The Global Catalogue of Microorganisms (GCM) 10K type strain sequencing project: providing services to taxonomists for standard genome sequencing and annotation.</title>
        <authorList>
            <consortium name="The Broad Institute Genomics Platform"/>
            <consortium name="The Broad Institute Genome Sequencing Center for Infectious Disease"/>
            <person name="Wu L."/>
            <person name="Ma J."/>
        </authorList>
    </citation>
    <scope>NUCLEOTIDE SEQUENCE [LARGE SCALE GENOMIC DNA]</scope>
    <source>
        <strain evidence="3">JCM 17138</strain>
    </source>
</reference>
<comment type="caution">
    <text evidence="2">The sequence shown here is derived from an EMBL/GenBank/DDBJ whole genome shotgun (WGS) entry which is preliminary data.</text>
</comment>
<evidence type="ECO:0000256" key="1">
    <source>
        <dbReference type="SAM" id="MobiDB-lite"/>
    </source>
</evidence>
<protein>
    <recommendedName>
        <fullName evidence="4">Transposase</fullName>
    </recommendedName>
</protein>
<dbReference type="EMBL" id="BAABDE010000029">
    <property type="protein sequence ID" value="GAA3832156.1"/>
    <property type="molecule type" value="Genomic_DNA"/>
</dbReference>